<sequence length="424" mass="43920">MEQGCIRLAPPPGLEAVEGGGVTSARGFRACGMHAGIRKNRNELDLALVAADEPCAAAGMFTQNVFCSAPVIVSREHLDDVSYGMARAVLVNSGNANAATGSIGLEAARETASMAAEEIGCPEDEVLVASTGVIGVHLPIAPFEEHLPDAVGSLSVSGGHDAAAAIMTTDTFPKEYAVTYESEAEGFSGMRVTIGGMAKGSGMIMPNMATMISVLTTDAPLAPEDAYRALQKAVSASFNKVTVDSDTSTNDSCYLLASGKASGAPTEPIEGAAFDEFTRALTHVCSTLARDLASDGEGATRLITVQVTGAADDADADTAARAVANSPLVKTAVFGHDANWGRIAMAIGKSGAAFRQEDVSIDIMGLAVCRKGLTVDFDEDEALRRFENPEIVLSVDLGAGEGAATVWTCDLTHDYVTINGDYRT</sequence>
<dbReference type="Gene3D" id="3.60.70.12">
    <property type="entry name" value="L-amino peptidase D-ALA esterase/amidase"/>
    <property type="match status" value="1"/>
</dbReference>
<evidence type="ECO:0000256" key="4">
    <source>
        <dbReference type="ARBA" id="ARBA00022813"/>
    </source>
</evidence>
<comment type="catalytic activity">
    <reaction evidence="6">
        <text>L-glutamate + acetyl-CoA = N-acetyl-L-glutamate + CoA + H(+)</text>
        <dbReference type="Rhea" id="RHEA:24292"/>
        <dbReference type="ChEBI" id="CHEBI:15378"/>
        <dbReference type="ChEBI" id="CHEBI:29985"/>
        <dbReference type="ChEBI" id="CHEBI:44337"/>
        <dbReference type="ChEBI" id="CHEBI:57287"/>
        <dbReference type="ChEBI" id="CHEBI:57288"/>
        <dbReference type="EC" id="2.3.1.1"/>
    </reaction>
</comment>
<feature type="binding site" evidence="6">
    <location>
        <position position="424"/>
    </location>
    <ligand>
        <name>substrate</name>
    </ligand>
</feature>
<dbReference type="InterPro" id="IPR002813">
    <property type="entry name" value="Arg_biosynth_ArgJ"/>
</dbReference>
<dbReference type="NCBIfam" id="TIGR00120">
    <property type="entry name" value="ArgJ"/>
    <property type="match status" value="1"/>
</dbReference>
<keyword evidence="3 6" id="KW-0808">Transferase</keyword>
<comment type="similarity">
    <text evidence="1 6">Belongs to the ArgJ family.</text>
</comment>
<gene>
    <name evidence="6 7" type="primary">argJ</name>
    <name evidence="7" type="ORF">AAA083_14410</name>
</gene>
<dbReference type="NCBIfam" id="NF003802">
    <property type="entry name" value="PRK05388.1"/>
    <property type="match status" value="1"/>
</dbReference>
<feature type="site" description="Involved in the stabilization of negative charge on the oxyanion by the formation of the oxyanion hole" evidence="6">
    <location>
        <position position="132"/>
    </location>
</feature>
<keyword evidence="6" id="KW-0055">Arginine biosynthesis</keyword>
<dbReference type="GO" id="GO:0004358">
    <property type="term" value="F:L-glutamate N-acetyltransferase activity, acting on acetyl-L-ornithine as donor"/>
    <property type="evidence" value="ECO:0007669"/>
    <property type="project" value="UniProtKB-EC"/>
</dbReference>
<reference evidence="7 8" key="1">
    <citation type="submission" date="2024-04" db="EMBL/GenBank/DDBJ databases">
        <title>Human intestinal bacterial collection.</title>
        <authorList>
            <person name="Pauvert C."/>
            <person name="Hitch T.C.A."/>
            <person name="Clavel T."/>
        </authorList>
    </citation>
    <scope>NUCLEOTIDE SEQUENCE [LARGE SCALE GENOMIC DNA]</scope>
    <source>
        <strain evidence="7 8">CLA-KB-H42</strain>
    </source>
</reference>
<feature type="site" description="Involved in the stabilization of negative charge on the oxyanion by the formation of the oxyanion hole" evidence="6">
    <location>
        <position position="131"/>
    </location>
</feature>
<dbReference type="EMBL" id="JBBNOP010000017">
    <property type="protein sequence ID" value="MEQ3364170.1"/>
    <property type="molecule type" value="Genomic_DNA"/>
</dbReference>
<dbReference type="InterPro" id="IPR016117">
    <property type="entry name" value="ArgJ-like_dom_sf"/>
</dbReference>
<dbReference type="InterPro" id="IPR042195">
    <property type="entry name" value="ArgJ_beta_C"/>
</dbReference>
<comment type="function">
    <text evidence="6">Catalyzes two activities which are involved in the cyclic version of arginine biosynthesis: the synthesis of N-acetylglutamate from glutamate and acetyl-CoA as the acetyl donor, and of ornithine by transacetylation between N(2)-acetylornithine and glutamate.</text>
</comment>
<dbReference type="CDD" id="cd02152">
    <property type="entry name" value="OAT"/>
    <property type="match status" value="1"/>
</dbReference>
<name>A0ABV1JGF2_9ACTN</name>
<protein>
    <recommendedName>
        <fullName evidence="6">Arginine biosynthesis bifunctional protein ArgJ</fullName>
    </recommendedName>
    <domain>
        <recommendedName>
            <fullName evidence="6">Glutamate N-acetyltransferase</fullName>
            <ecNumber evidence="6">2.3.1.35</ecNumber>
        </recommendedName>
        <alternativeName>
            <fullName evidence="6">Ornithine acetyltransferase</fullName>
            <shortName evidence="6">OATase</shortName>
        </alternativeName>
        <alternativeName>
            <fullName evidence="6">Ornithine transacetylase</fullName>
        </alternativeName>
    </domain>
    <domain>
        <recommendedName>
            <fullName evidence="6">Amino-acid acetyltransferase</fullName>
            <ecNumber evidence="6">2.3.1.1</ecNumber>
        </recommendedName>
        <alternativeName>
            <fullName evidence="6">N-acetylglutamate synthase</fullName>
            <shortName evidence="6">AGSase</shortName>
        </alternativeName>
    </domain>
    <component>
        <recommendedName>
            <fullName evidence="6">Arginine biosynthesis bifunctional protein ArgJ alpha chain</fullName>
        </recommendedName>
    </component>
    <component>
        <recommendedName>
            <fullName evidence="6">Arginine biosynthesis bifunctional protein ArgJ beta chain</fullName>
        </recommendedName>
    </component>
</protein>
<feature type="binding site" evidence="6">
    <location>
        <position position="297"/>
    </location>
    <ligand>
        <name>substrate</name>
    </ligand>
</feature>
<feature type="site" description="Cleavage; by autolysis" evidence="6">
    <location>
        <begin position="209"/>
        <end position="210"/>
    </location>
</feature>
<dbReference type="HAMAP" id="MF_01106">
    <property type="entry name" value="ArgJ"/>
    <property type="match status" value="1"/>
</dbReference>
<keyword evidence="6" id="KW-0511">Multifunctional enzyme</keyword>
<evidence type="ECO:0000256" key="2">
    <source>
        <dbReference type="ARBA" id="ARBA00011475"/>
    </source>
</evidence>
<comment type="pathway">
    <text evidence="6">Amino-acid biosynthesis; L-arginine biosynthesis; L-ornithine and N-acetyl-L-glutamate from L-glutamate and N(2)-acetyl-L-ornithine (cyclic): step 1/1.</text>
</comment>
<keyword evidence="6" id="KW-0028">Amino-acid biosynthesis</keyword>
<evidence type="ECO:0000256" key="1">
    <source>
        <dbReference type="ARBA" id="ARBA00006774"/>
    </source>
</evidence>
<dbReference type="EC" id="2.3.1.1" evidence="6"/>
<feature type="active site" description="Nucleophile" evidence="6">
    <location>
        <position position="210"/>
    </location>
</feature>
<evidence type="ECO:0000313" key="8">
    <source>
        <dbReference type="Proteomes" id="UP001487305"/>
    </source>
</evidence>
<evidence type="ECO:0000313" key="7">
    <source>
        <dbReference type="EMBL" id="MEQ3364170.1"/>
    </source>
</evidence>
<evidence type="ECO:0000256" key="6">
    <source>
        <dbReference type="HAMAP-Rule" id="MF_01106"/>
    </source>
</evidence>
<comment type="catalytic activity">
    <reaction evidence="6">
        <text>N(2)-acetyl-L-ornithine + L-glutamate = N-acetyl-L-glutamate + L-ornithine</text>
        <dbReference type="Rhea" id="RHEA:15349"/>
        <dbReference type="ChEBI" id="CHEBI:29985"/>
        <dbReference type="ChEBI" id="CHEBI:44337"/>
        <dbReference type="ChEBI" id="CHEBI:46911"/>
        <dbReference type="ChEBI" id="CHEBI:57805"/>
        <dbReference type="EC" id="2.3.1.35"/>
    </reaction>
</comment>
<feature type="binding site" evidence="6">
    <location>
        <position position="199"/>
    </location>
    <ligand>
        <name>substrate</name>
    </ligand>
</feature>
<comment type="subunit">
    <text evidence="2 6">Heterotetramer of two alpha and two beta chains.</text>
</comment>
<dbReference type="PANTHER" id="PTHR23100:SF0">
    <property type="entry name" value="ARGININE BIOSYNTHESIS BIFUNCTIONAL PROTEIN ARGJ, MITOCHONDRIAL"/>
    <property type="match status" value="1"/>
</dbReference>
<comment type="caution">
    <text evidence="7">The sequence shown here is derived from an EMBL/GenBank/DDBJ whole genome shotgun (WGS) entry which is preliminary data.</text>
</comment>
<evidence type="ECO:0000256" key="3">
    <source>
        <dbReference type="ARBA" id="ARBA00022679"/>
    </source>
</evidence>
<feature type="binding site" evidence="6">
    <location>
        <position position="168"/>
    </location>
    <ligand>
        <name>substrate</name>
    </ligand>
</feature>
<comment type="subcellular location">
    <subcellularLocation>
        <location evidence="6">Cytoplasm</location>
    </subcellularLocation>
</comment>
<feature type="binding site" evidence="6">
    <location>
        <position position="210"/>
    </location>
    <ligand>
        <name>substrate</name>
    </ligand>
</feature>
<dbReference type="Proteomes" id="UP001487305">
    <property type="component" value="Unassembled WGS sequence"/>
</dbReference>
<dbReference type="SUPFAM" id="SSF56266">
    <property type="entry name" value="DmpA/ArgJ-like"/>
    <property type="match status" value="1"/>
</dbReference>
<accession>A0ABV1JGF2</accession>
<dbReference type="Gene3D" id="3.10.20.340">
    <property type="entry name" value="ArgJ beta chain, C-terminal domain"/>
    <property type="match status" value="1"/>
</dbReference>
<keyword evidence="5 6" id="KW-0012">Acyltransferase</keyword>
<feature type="chain" id="PRO_5044898381" description="Arginine biosynthesis bifunctional protein ArgJ alpha chain" evidence="6">
    <location>
        <begin position="1"/>
        <end position="209"/>
    </location>
</feature>
<proteinExistence type="inferred from homology"/>
<dbReference type="Pfam" id="PF01960">
    <property type="entry name" value="ArgJ"/>
    <property type="match status" value="1"/>
</dbReference>
<keyword evidence="8" id="KW-1185">Reference proteome</keyword>
<comment type="pathway">
    <text evidence="6">Amino-acid biosynthesis; L-arginine biosynthesis; N(2)-acetyl-L-ornithine from L-glutamate: step 1/4.</text>
</comment>
<keyword evidence="4 6" id="KW-0068">Autocatalytic cleavage</keyword>
<feature type="chain" id="PRO_5044898380" description="Arginine biosynthesis bifunctional protein ArgJ beta chain" evidence="6">
    <location>
        <begin position="210"/>
        <end position="424"/>
    </location>
</feature>
<feature type="binding site" evidence="6">
    <location>
        <position position="419"/>
    </location>
    <ligand>
        <name>substrate</name>
    </ligand>
</feature>
<evidence type="ECO:0000256" key="5">
    <source>
        <dbReference type="ARBA" id="ARBA00023315"/>
    </source>
</evidence>
<dbReference type="PANTHER" id="PTHR23100">
    <property type="entry name" value="ARGININE BIOSYNTHESIS BIFUNCTIONAL PROTEIN ARGJ"/>
    <property type="match status" value="1"/>
</dbReference>
<dbReference type="RefSeq" id="WP_349227936.1">
    <property type="nucleotide sequence ID" value="NZ_JBBNOP010000017.1"/>
</dbReference>
<organism evidence="7 8">
    <name type="scientific">Raoultibacter massiliensis</name>
    <dbReference type="NCBI Taxonomy" id="1852371"/>
    <lineage>
        <taxon>Bacteria</taxon>
        <taxon>Bacillati</taxon>
        <taxon>Actinomycetota</taxon>
        <taxon>Coriobacteriia</taxon>
        <taxon>Eggerthellales</taxon>
        <taxon>Eggerthellaceae</taxon>
        <taxon>Raoultibacter</taxon>
    </lineage>
</organism>
<dbReference type="EC" id="2.3.1.35" evidence="6"/>
<keyword evidence="6" id="KW-0963">Cytoplasm</keyword>